<dbReference type="Ensembl" id="ENSCINT00000023476.2">
    <property type="protein sequence ID" value="ENSCINP00000023230.2"/>
    <property type="gene ID" value="ENSCING00000012450.2"/>
</dbReference>
<dbReference type="InParanoid" id="F6UUH7"/>
<feature type="region of interest" description="Disordered" evidence="1">
    <location>
        <begin position="1"/>
        <end position="50"/>
    </location>
</feature>
<dbReference type="EMBL" id="EAAA01001778">
    <property type="status" value="NOT_ANNOTATED_CDS"/>
    <property type="molecule type" value="Genomic_DNA"/>
</dbReference>
<dbReference type="AlphaFoldDB" id="F6UUH7"/>
<evidence type="ECO:0000313" key="3">
    <source>
        <dbReference type="Proteomes" id="UP000008144"/>
    </source>
</evidence>
<protein>
    <submittedName>
        <fullName evidence="2">Uncharacterized protein</fullName>
    </submittedName>
</protein>
<organism evidence="2 3">
    <name type="scientific">Ciona intestinalis</name>
    <name type="common">Transparent sea squirt</name>
    <name type="synonym">Ascidia intestinalis</name>
    <dbReference type="NCBI Taxonomy" id="7719"/>
    <lineage>
        <taxon>Eukaryota</taxon>
        <taxon>Metazoa</taxon>
        <taxon>Chordata</taxon>
        <taxon>Tunicata</taxon>
        <taxon>Ascidiacea</taxon>
        <taxon>Phlebobranchia</taxon>
        <taxon>Cionidae</taxon>
        <taxon>Ciona</taxon>
    </lineage>
</organism>
<evidence type="ECO:0000313" key="2">
    <source>
        <dbReference type="Ensembl" id="ENSCINP00000023230.2"/>
    </source>
</evidence>
<feature type="compositionally biased region" description="Polar residues" evidence="1">
    <location>
        <begin position="29"/>
        <end position="45"/>
    </location>
</feature>
<dbReference type="Proteomes" id="UP000008144">
    <property type="component" value="Chromosome 3"/>
</dbReference>
<proteinExistence type="predicted"/>
<sequence>MEENRQKRNGGSSSDVQQPSEPTKIVADANQQNVSKDESSTQPTSETKEQHLLSAIVLNDINQKLQRQVFLPKPPAP</sequence>
<accession>F6UUH7</accession>
<name>F6UUH7_CIOIN</name>
<reference evidence="2" key="2">
    <citation type="journal article" date="2008" name="Genome Biol.">
        <title>Improved genome assembly and evidence-based global gene model set for the chordate Ciona intestinalis: new insight into intron and operon populations.</title>
        <authorList>
            <person name="Satou Y."/>
            <person name="Mineta K."/>
            <person name="Ogasawara M."/>
            <person name="Sasakura Y."/>
            <person name="Shoguchi E."/>
            <person name="Ueno K."/>
            <person name="Yamada L."/>
            <person name="Matsumoto J."/>
            <person name="Wasserscheid J."/>
            <person name="Dewar K."/>
            <person name="Wiley G.B."/>
            <person name="Macmil S.L."/>
            <person name="Roe B.A."/>
            <person name="Zeller R.W."/>
            <person name="Hastings K.E."/>
            <person name="Lemaire P."/>
            <person name="Lindquist E."/>
            <person name="Endo T."/>
            <person name="Hotta K."/>
            <person name="Inaba K."/>
        </authorList>
    </citation>
    <scope>NUCLEOTIDE SEQUENCE [LARGE SCALE GENOMIC DNA]</scope>
    <source>
        <strain evidence="2">wild type</strain>
    </source>
</reference>
<reference evidence="2" key="4">
    <citation type="submission" date="2025-09" db="UniProtKB">
        <authorList>
            <consortium name="Ensembl"/>
        </authorList>
    </citation>
    <scope>IDENTIFICATION</scope>
</reference>
<feature type="compositionally biased region" description="Polar residues" evidence="1">
    <location>
        <begin position="9"/>
        <end position="21"/>
    </location>
</feature>
<evidence type="ECO:0000256" key="1">
    <source>
        <dbReference type="SAM" id="MobiDB-lite"/>
    </source>
</evidence>
<reference evidence="2" key="3">
    <citation type="submission" date="2025-08" db="UniProtKB">
        <authorList>
            <consortium name="Ensembl"/>
        </authorList>
    </citation>
    <scope>IDENTIFICATION</scope>
</reference>
<reference evidence="3" key="1">
    <citation type="journal article" date="2002" name="Science">
        <title>The draft genome of Ciona intestinalis: insights into chordate and vertebrate origins.</title>
        <authorList>
            <person name="Dehal P."/>
            <person name="Satou Y."/>
            <person name="Campbell R.K."/>
            <person name="Chapman J."/>
            <person name="Degnan B."/>
            <person name="De Tomaso A."/>
            <person name="Davidson B."/>
            <person name="Di Gregorio A."/>
            <person name="Gelpke M."/>
            <person name="Goodstein D.M."/>
            <person name="Harafuji N."/>
            <person name="Hastings K.E."/>
            <person name="Ho I."/>
            <person name="Hotta K."/>
            <person name="Huang W."/>
            <person name="Kawashima T."/>
            <person name="Lemaire P."/>
            <person name="Martinez D."/>
            <person name="Meinertzhagen I.A."/>
            <person name="Necula S."/>
            <person name="Nonaka M."/>
            <person name="Putnam N."/>
            <person name="Rash S."/>
            <person name="Saiga H."/>
            <person name="Satake M."/>
            <person name="Terry A."/>
            <person name="Yamada L."/>
            <person name="Wang H.G."/>
            <person name="Awazu S."/>
            <person name="Azumi K."/>
            <person name="Boore J."/>
            <person name="Branno M."/>
            <person name="Chin-Bow S."/>
            <person name="DeSantis R."/>
            <person name="Doyle S."/>
            <person name="Francino P."/>
            <person name="Keys D.N."/>
            <person name="Haga S."/>
            <person name="Hayashi H."/>
            <person name="Hino K."/>
            <person name="Imai K.S."/>
            <person name="Inaba K."/>
            <person name="Kano S."/>
            <person name="Kobayashi K."/>
            <person name="Kobayashi M."/>
            <person name="Lee B.I."/>
            <person name="Makabe K.W."/>
            <person name="Manohar C."/>
            <person name="Matassi G."/>
            <person name="Medina M."/>
            <person name="Mochizuki Y."/>
            <person name="Mount S."/>
            <person name="Morishita T."/>
            <person name="Miura S."/>
            <person name="Nakayama A."/>
            <person name="Nishizaka S."/>
            <person name="Nomoto H."/>
            <person name="Ohta F."/>
            <person name="Oishi K."/>
            <person name="Rigoutsos I."/>
            <person name="Sano M."/>
            <person name="Sasaki A."/>
            <person name="Sasakura Y."/>
            <person name="Shoguchi E."/>
            <person name="Shin-i T."/>
            <person name="Spagnuolo A."/>
            <person name="Stainier D."/>
            <person name="Suzuki M.M."/>
            <person name="Tassy O."/>
            <person name="Takatori N."/>
            <person name="Tokuoka M."/>
            <person name="Yagi K."/>
            <person name="Yoshizaki F."/>
            <person name="Wada S."/>
            <person name="Zhang C."/>
            <person name="Hyatt P.D."/>
            <person name="Larimer F."/>
            <person name="Detter C."/>
            <person name="Doggett N."/>
            <person name="Glavina T."/>
            <person name="Hawkins T."/>
            <person name="Richardson P."/>
            <person name="Lucas S."/>
            <person name="Kohara Y."/>
            <person name="Levine M."/>
            <person name="Satoh N."/>
            <person name="Rokhsar D.S."/>
        </authorList>
    </citation>
    <scope>NUCLEOTIDE SEQUENCE [LARGE SCALE GENOMIC DNA]</scope>
</reference>
<keyword evidence="3" id="KW-1185">Reference proteome</keyword>
<dbReference type="HOGENOM" id="CLU_2637337_0_0_1"/>